<dbReference type="EMBL" id="JBHRXI010000004">
    <property type="protein sequence ID" value="MFC3613327.1"/>
    <property type="molecule type" value="Genomic_DNA"/>
</dbReference>
<dbReference type="InterPro" id="IPR012318">
    <property type="entry name" value="HTH_CRP"/>
</dbReference>
<keyword evidence="3" id="KW-1185">Reference proteome</keyword>
<comment type="caution">
    <text evidence="2">The sequence shown here is derived from an EMBL/GenBank/DDBJ whole genome shotgun (WGS) entry which is preliminary data.</text>
</comment>
<sequence>MLDAHPEWWRHFVALALSYGDTAALAGADLLIAETESRLIAVLLRFAGARSEASDAGGMVSIPVTQQDLAGAANLSRNWTGTILRRLAKRGLVETKYNGITLVDQGALQAILEKVGA</sequence>
<protein>
    <submittedName>
        <fullName evidence="2">Crp/Fnr family transcriptional regulator</fullName>
    </submittedName>
</protein>
<dbReference type="SUPFAM" id="SSF46785">
    <property type="entry name" value="Winged helix' DNA-binding domain"/>
    <property type="match status" value="1"/>
</dbReference>
<gene>
    <name evidence="2" type="ORF">ACFORG_06105</name>
</gene>
<dbReference type="SMART" id="SM00419">
    <property type="entry name" value="HTH_CRP"/>
    <property type="match status" value="1"/>
</dbReference>
<proteinExistence type="predicted"/>
<dbReference type="Gene3D" id="1.10.10.10">
    <property type="entry name" value="Winged helix-like DNA-binding domain superfamily/Winged helix DNA-binding domain"/>
    <property type="match status" value="1"/>
</dbReference>
<evidence type="ECO:0000313" key="2">
    <source>
        <dbReference type="EMBL" id="MFC3613327.1"/>
    </source>
</evidence>
<accession>A0ABV7TCM9</accession>
<dbReference type="Pfam" id="PF13545">
    <property type="entry name" value="HTH_Crp_2"/>
    <property type="match status" value="1"/>
</dbReference>
<reference evidence="3" key="1">
    <citation type="journal article" date="2019" name="Int. J. Syst. Evol. Microbiol.">
        <title>The Global Catalogue of Microorganisms (GCM) 10K type strain sequencing project: providing services to taxonomists for standard genome sequencing and annotation.</title>
        <authorList>
            <consortium name="The Broad Institute Genomics Platform"/>
            <consortium name="The Broad Institute Genome Sequencing Center for Infectious Disease"/>
            <person name="Wu L."/>
            <person name="Ma J."/>
        </authorList>
    </citation>
    <scope>NUCLEOTIDE SEQUENCE [LARGE SCALE GENOMIC DNA]</scope>
    <source>
        <strain evidence="3">KCTC 42911</strain>
    </source>
</reference>
<evidence type="ECO:0000259" key="1">
    <source>
        <dbReference type="PROSITE" id="PS51063"/>
    </source>
</evidence>
<name>A0ABV7TCM9_9RHOB</name>
<organism evidence="2 3">
    <name type="scientific">Lutimaribacter marinistellae</name>
    <dbReference type="NCBI Taxonomy" id="1820329"/>
    <lineage>
        <taxon>Bacteria</taxon>
        <taxon>Pseudomonadati</taxon>
        <taxon>Pseudomonadota</taxon>
        <taxon>Alphaproteobacteria</taxon>
        <taxon>Rhodobacterales</taxon>
        <taxon>Roseobacteraceae</taxon>
        <taxon>Lutimaribacter</taxon>
    </lineage>
</organism>
<dbReference type="InterPro" id="IPR036390">
    <property type="entry name" value="WH_DNA-bd_sf"/>
</dbReference>
<feature type="domain" description="HTH crp-type" evidence="1">
    <location>
        <begin position="33"/>
        <end position="106"/>
    </location>
</feature>
<dbReference type="Proteomes" id="UP001595629">
    <property type="component" value="Unassembled WGS sequence"/>
</dbReference>
<dbReference type="PROSITE" id="PS51063">
    <property type="entry name" value="HTH_CRP_2"/>
    <property type="match status" value="1"/>
</dbReference>
<dbReference type="InterPro" id="IPR036388">
    <property type="entry name" value="WH-like_DNA-bd_sf"/>
</dbReference>
<evidence type="ECO:0000313" key="3">
    <source>
        <dbReference type="Proteomes" id="UP001595629"/>
    </source>
</evidence>